<dbReference type="CDD" id="cd00035">
    <property type="entry name" value="ChtBD1"/>
    <property type="match status" value="1"/>
</dbReference>
<dbReference type="SMART" id="SM00257">
    <property type="entry name" value="LysM"/>
    <property type="match status" value="2"/>
</dbReference>
<organism evidence="7 8">
    <name type="scientific">Tolypocladium capitatum</name>
    <dbReference type="NCBI Taxonomy" id="45235"/>
    <lineage>
        <taxon>Eukaryota</taxon>
        <taxon>Fungi</taxon>
        <taxon>Dikarya</taxon>
        <taxon>Ascomycota</taxon>
        <taxon>Pezizomycotina</taxon>
        <taxon>Sordariomycetes</taxon>
        <taxon>Hypocreomycetidae</taxon>
        <taxon>Hypocreales</taxon>
        <taxon>Ophiocordycipitaceae</taxon>
        <taxon>Tolypocladium</taxon>
    </lineage>
</organism>
<keyword evidence="8" id="KW-1185">Reference proteome</keyword>
<sequence>MFANPTLAAAALSFVFGGALAVDTAHFRAAGLYECPELCSAAGTHPGNWTRFASNEDLNWCKTDTMLLSLPVHMPLSNASTDSVFYACLSSRGDQVRARVQDLQRRTLESSHLYVRSEVGFLQSSAKNKLHGFANDASAAIKELQAKYLDVPNTDTNQTVYFAKHGDSVVGVYVGGDVHKQSIAATLMQKLDDYIASGSASDLAQTALFQLCGDGLNADSVAGVVADGRGGLDSVFAVQQFVKTWADSHCVTEVDGSSKTETMDIAYVSVDALPGQNGTASSRNSTASSSNSTASSRNSTTSLRRRSDSFSTINPQANGAWLERRGNCKVTQVVAGDGCGSLAKKCNISPAAFTKLHKDPKFCSKLTPGQWVCCSSGNLPDMRPKKNSDGSCFRYTVSVGDSCAKIAAAHSLKAVDIEKLNTKTWGFAGCKSLWPNMFICLSAGDPPMPATVANAKCGPQVVGTPKPPKGKKLEDLNPCPLKACCNVWGQCGTTQEFCIKASLGPPGTSKPGKNGCISSCGMDIVNNDVGPSKQITLAYFEAWNSQRKCLHMDVTQMSKSISHVHFAFVDVTAGFVVSTAQVQEQWDRFKGMSGHHKVAAFGGWAASTEPTSYWIFREGVKPGNREILATNLANFIK</sequence>
<dbReference type="SUPFAM" id="SSF57016">
    <property type="entry name" value="Plant lectins/antimicrobial peptides"/>
    <property type="match status" value="1"/>
</dbReference>
<evidence type="ECO:0000313" key="8">
    <source>
        <dbReference type="Proteomes" id="UP000236621"/>
    </source>
</evidence>
<dbReference type="SUPFAM" id="SSF54106">
    <property type="entry name" value="LysM domain"/>
    <property type="match status" value="1"/>
</dbReference>
<protein>
    <submittedName>
        <fullName evidence="7">Killer toxin subunits alpha/beta</fullName>
    </submittedName>
</protein>
<dbReference type="InterPro" id="IPR036861">
    <property type="entry name" value="Endochitinase-like_sf"/>
</dbReference>
<feature type="signal peptide" evidence="5">
    <location>
        <begin position="1"/>
        <end position="21"/>
    </location>
</feature>
<dbReference type="PANTHER" id="PTHR47700">
    <property type="entry name" value="V CHITINASE, PUTATIVE (AFU_ORTHOLOGUE AFUA_6G13720)-RELATED"/>
    <property type="match status" value="1"/>
</dbReference>
<dbReference type="InterPro" id="IPR053214">
    <property type="entry name" value="LysM12-like"/>
</dbReference>
<dbReference type="OrthoDB" id="73875at2759"/>
<dbReference type="STRING" id="45235.A0A2K3QHQ1"/>
<keyword evidence="5" id="KW-0732">Signal</keyword>
<dbReference type="GO" id="GO:0008061">
    <property type="term" value="F:chitin binding"/>
    <property type="evidence" value="ECO:0007669"/>
    <property type="project" value="UniProtKB-KW"/>
</dbReference>
<dbReference type="PANTHER" id="PTHR47700:SF2">
    <property type="entry name" value="CHITINASE"/>
    <property type="match status" value="1"/>
</dbReference>
<dbReference type="AlphaFoldDB" id="A0A2K3QHQ1"/>
<gene>
    <name evidence="7" type="ORF">TCAP_02993</name>
</gene>
<reference evidence="7 8" key="1">
    <citation type="submission" date="2017-08" db="EMBL/GenBank/DDBJ databases">
        <title>Harnessing the power of phylogenomics to disentangle the directionality and signatures of interkingdom host jumping in the parasitic fungal genus Tolypocladium.</title>
        <authorList>
            <person name="Quandt C.A."/>
            <person name="Patterson W."/>
            <person name="Spatafora J.W."/>
        </authorList>
    </citation>
    <scope>NUCLEOTIDE SEQUENCE [LARGE SCALE GENOMIC DNA]</scope>
    <source>
        <strain evidence="7 8">CBS 113982</strain>
    </source>
</reference>
<dbReference type="Pfam" id="PF01476">
    <property type="entry name" value="LysM"/>
    <property type="match status" value="1"/>
</dbReference>
<accession>A0A2K3QHQ1</accession>
<dbReference type="Gene3D" id="3.30.60.10">
    <property type="entry name" value="Endochitinase-like"/>
    <property type="match status" value="1"/>
</dbReference>
<feature type="compositionally biased region" description="Low complexity" evidence="4">
    <location>
        <begin position="279"/>
        <end position="302"/>
    </location>
</feature>
<dbReference type="Gene3D" id="3.10.350.10">
    <property type="entry name" value="LysM domain"/>
    <property type="match status" value="2"/>
</dbReference>
<dbReference type="EMBL" id="NRSZ01000464">
    <property type="protein sequence ID" value="PNY27078.1"/>
    <property type="molecule type" value="Genomic_DNA"/>
</dbReference>
<evidence type="ECO:0000313" key="7">
    <source>
        <dbReference type="EMBL" id="PNY27078.1"/>
    </source>
</evidence>
<dbReference type="Proteomes" id="UP000236621">
    <property type="component" value="Unassembled WGS sequence"/>
</dbReference>
<evidence type="ECO:0000256" key="2">
    <source>
        <dbReference type="ARBA" id="ARBA00023026"/>
    </source>
</evidence>
<evidence type="ECO:0000256" key="5">
    <source>
        <dbReference type="SAM" id="SignalP"/>
    </source>
</evidence>
<feature type="domain" description="LysM" evidence="6">
    <location>
        <begin position="393"/>
        <end position="441"/>
    </location>
</feature>
<dbReference type="Gene3D" id="3.20.20.80">
    <property type="entry name" value="Glycosidases"/>
    <property type="match status" value="1"/>
</dbReference>
<feature type="region of interest" description="Disordered" evidence="4">
    <location>
        <begin position="276"/>
        <end position="311"/>
    </location>
</feature>
<evidence type="ECO:0000256" key="1">
    <source>
        <dbReference type="ARBA" id="ARBA00022669"/>
    </source>
</evidence>
<evidence type="ECO:0000256" key="4">
    <source>
        <dbReference type="SAM" id="MobiDB-lite"/>
    </source>
</evidence>
<dbReference type="InterPro" id="IPR017853">
    <property type="entry name" value="GH"/>
</dbReference>
<comment type="caution">
    <text evidence="7">The sequence shown here is derived from an EMBL/GenBank/DDBJ whole genome shotgun (WGS) entry which is preliminary data.</text>
</comment>
<comment type="similarity">
    <text evidence="3">Belongs to the secreted LysM effector family.</text>
</comment>
<feature type="chain" id="PRO_5014423848" evidence="5">
    <location>
        <begin position="22"/>
        <end position="637"/>
    </location>
</feature>
<dbReference type="SUPFAM" id="SSF51445">
    <property type="entry name" value="(Trans)glycosidases"/>
    <property type="match status" value="1"/>
</dbReference>
<feature type="domain" description="LysM" evidence="6">
    <location>
        <begin position="329"/>
        <end position="374"/>
    </location>
</feature>
<dbReference type="InterPro" id="IPR036779">
    <property type="entry name" value="LysM_dom_sf"/>
</dbReference>
<evidence type="ECO:0000256" key="3">
    <source>
        <dbReference type="ARBA" id="ARBA00044955"/>
    </source>
</evidence>
<proteinExistence type="inferred from homology"/>
<evidence type="ECO:0000259" key="6">
    <source>
        <dbReference type="PROSITE" id="PS51782"/>
    </source>
</evidence>
<keyword evidence="1" id="KW-0147">Chitin-binding</keyword>
<name>A0A2K3QHQ1_9HYPO</name>
<dbReference type="InterPro" id="IPR018392">
    <property type="entry name" value="LysM"/>
</dbReference>
<keyword evidence="2" id="KW-0843">Virulence</keyword>
<dbReference type="PROSITE" id="PS51782">
    <property type="entry name" value="LYSM"/>
    <property type="match status" value="2"/>
</dbReference>
<dbReference type="CDD" id="cd00118">
    <property type="entry name" value="LysM"/>
    <property type="match status" value="1"/>
</dbReference>